<keyword evidence="1" id="KW-0732">Signal</keyword>
<organism evidence="2 3">
    <name type="scientific">Acanthisitta chloris</name>
    <name type="common">rifleman</name>
    <dbReference type="NCBI Taxonomy" id="57068"/>
    <lineage>
        <taxon>Eukaryota</taxon>
        <taxon>Metazoa</taxon>
        <taxon>Chordata</taxon>
        <taxon>Craniata</taxon>
        <taxon>Vertebrata</taxon>
        <taxon>Euteleostomi</taxon>
        <taxon>Archelosauria</taxon>
        <taxon>Archosauria</taxon>
        <taxon>Dinosauria</taxon>
        <taxon>Saurischia</taxon>
        <taxon>Theropoda</taxon>
        <taxon>Coelurosauria</taxon>
        <taxon>Aves</taxon>
        <taxon>Neognathae</taxon>
        <taxon>Neoaves</taxon>
        <taxon>Telluraves</taxon>
        <taxon>Australaves</taxon>
        <taxon>Passeriformes</taxon>
        <taxon>Acanthisittidae</taxon>
        <taxon>Acanthisitta</taxon>
    </lineage>
</organism>
<dbReference type="InterPro" id="IPR012573">
    <property type="entry name" value="Meleagrin/Cygnin"/>
</dbReference>
<evidence type="ECO:0000256" key="1">
    <source>
        <dbReference type="SAM" id="SignalP"/>
    </source>
</evidence>
<reference evidence="2 3" key="1">
    <citation type="submission" date="2014-04" db="EMBL/GenBank/DDBJ databases">
        <title>Genome evolution of avian class.</title>
        <authorList>
            <person name="Zhang G."/>
            <person name="Li C."/>
        </authorList>
    </citation>
    <scope>NUCLEOTIDE SEQUENCE [LARGE SCALE GENOMIC DNA]</scope>
    <source>
        <strain evidence="2">BGI_N310</strain>
    </source>
</reference>
<protein>
    <submittedName>
        <fullName evidence="2">Cygnin</fullName>
    </submittedName>
</protein>
<dbReference type="Gene3D" id="3.10.360.10">
    <property type="entry name" value="Antimicrobial Peptide, Beta-defensin 2, Chain A"/>
    <property type="match status" value="1"/>
</dbReference>
<dbReference type="EMBL" id="KK847001">
    <property type="protein sequence ID" value="KFP88400.1"/>
    <property type="molecule type" value="Genomic_DNA"/>
</dbReference>
<gene>
    <name evidence="2" type="ORF">N310_14008</name>
</gene>
<keyword evidence="3" id="KW-1185">Reference proteome</keyword>
<evidence type="ECO:0000313" key="2">
    <source>
        <dbReference type="EMBL" id="KFP88400.1"/>
    </source>
</evidence>
<dbReference type="Pfam" id="PF08189">
    <property type="entry name" value="Meleagrin"/>
    <property type="match status" value="1"/>
</dbReference>
<proteinExistence type="predicted"/>
<name>A0A091PA33_9PASS</name>
<feature type="chain" id="PRO_5001877906" evidence="1">
    <location>
        <begin position="23"/>
        <end position="63"/>
    </location>
</feature>
<dbReference type="AlphaFoldDB" id="A0A091PA33"/>
<dbReference type="Proteomes" id="UP000053537">
    <property type="component" value="Unassembled WGS sequence"/>
</dbReference>
<feature type="signal peptide" evidence="1">
    <location>
        <begin position="1"/>
        <end position="22"/>
    </location>
</feature>
<accession>A0A091PA33</accession>
<evidence type="ECO:0000313" key="3">
    <source>
        <dbReference type="Proteomes" id="UP000053537"/>
    </source>
</evidence>
<sequence>MRFLYLVFAVFFLVSLAVPAYGRVRKTCSDVGYCSKQCAKADTWSFAADCKNYCCVPPTWKGK</sequence>